<reference evidence="4 5" key="1">
    <citation type="submission" date="2020-01" db="EMBL/GenBank/DDBJ databases">
        <authorList>
            <person name="Gupta K D."/>
        </authorList>
    </citation>
    <scope>NUCLEOTIDE SEQUENCE [LARGE SCALE GENOMIC DNA]</scope>
</reference>
<dbReference type="InterPro" id="IPR000387">
    <property type="entry name" value="Tyr_Pase_dom"/>
</dbReference>
<organism evidence="4 5">
    <name type="scientific">Cyclocybe aegerita</name>
    <name type="common">Black poplar mushroom</name>
    <name type="synonym">Agrocybe aegerita</name>
    <dbReference type="NCBI Taxonomy" id="1973307"/>
    <lineage>
        <taxon>Eukaryota</taxon>
        <taxon>Fungi</taxon>
        <taxon>Dikarya</taxon>
        <taxon>Basidiomycota</taxon>
        <taxon>Agaricomycotina</taxon>
        <taxon>Agaricomycetes</taxon>
        <taxon>Agaricomycetidae</taxon>
        <taxon>Agaricales</taxon>
        <taxon>Agaricineae</taxon>
        <taxon>Bolbitiaceae</taxon>
        <taxon>Cyclocybe</taxon>
    </lineage>
</organism>
<dbReference type="PROSITE" id="PS50056">
    <property type="entry name" value="TYR_PHOSPHATASE_2"/>
    <property type="match status" value="1"/>
</dbReference>
<proteinExistence type="predicted"/>
<evidence type="ECO:0000256" key="2">
    <source>
        <dbReference type="SAM" id="MobiDB-lite"/>
    </source>
</evidence>
<protein>
    <recommendedName>
        <fullName evidence="3">Tyrosine specific protein phosphatases domain-containing protein</fullName>
    </recommendedName>
</protein>
<dbReference type="InterPro" id="IPR003595">
    <property type="entry name" value="Tyr_Pase_cat"/>
</dbReference>
<dbReference type="SMART" id="SM00404">
    <property type="entry name" value="PTPc_motif"/>
    <property type="match status" value="1"/>
</dbReference>
<keyword evidence="5" id="KW-1185">Reference proteome</keyword>
<feature type="region of interest" description="Disordered" evidence="2">
    <location>
        <begin position="1"/>
        <end position="25"/>
    </location>
</feature>
<evidence type="ECO:0000313" key="5">
    <source>
        <dbReference type="Proteomes" id="UP000467700"/>
    </source>
</evidence>
<keyword evidence="1" id="KW-0378">Hydrolase</keyword>
<dbReference type="Gene3D" id="3.90.190.10">
    <property type="entry name" value="Protein tyrosine phosphatase superfamily"/>
    <property type="match status" value="1"/>
</dbReference>
<dbReference type="Proteomes" id="UP000467700">
    <property type="component" value="Unassembled WGS sequence"/>
</dbReference>
<dbReference type="OrthoDB" id="266663at2759"/>
<dbReference type="AlphaFoldDB" id="A0A8S0VWE9"/>
<evidence type="ECO:0000313" key="4">
    <source>
        <dbReference type="EMBL" id="CAA7259261.1"/>
    </source>
</evidence>
<dbReference type="GO" id="GO:0140096">
    <property type="term" value="F:catalytic activity, acting on a protein"/>
    <property type="evidence" value="ECO:0007669"/>
    <property type="project" value="UniProtKB-ARBA"/>
</dbReference>
<dbReference type="GO" id="GO:0016791">
    <property type="term" value="F:phosphatase activity"/>
    <property type="evidence" value="ECO:0007669"/>
    <property type="project" value="UniProtKB-ARBA"/>
</dbReference>
<dbReference type="InterPro" id="IPR050561">
    <property type="entry name" value="PTP"/>
</dbReference>
<dbReference type="PANTHER" id="PTHR23339">
    <property type="entry name" value="TYROSINE SPECIFIC PROTEIN PHOSPHATASE AND DUAL SPECIFICITY PROTEIN PHOSPHATASE"/>
    <property type="match status" value="1"/>
</dbReference>
<evidence type="ECO:0000256" key="1">
    <source>
        <dbReference type="ARBA" id="ARBA00022801"/>
    </source>
</evidence>
<dbReference type="Pfam" id="PF22784">
    <property type="entry name" value="PTP-SAK"/>
    <property type="match status" value="1"/>
</dbReference>
<dbReference type="InterPro" id="IPR029021">
    <property type="entry name" value="Prot-tyrosine_phosphatase-like"/>
</dbReference>
<gene>
    <name evidence="4" type="ORF">AAE3_LOCUS1366</name>
</gene>
<name>A0A8S0VWE9_CYCAE</name>
<feature type="compositionally biased region" description="Basic residues" evidence="2">
    <location>
        <begin position="15"/>
        <end position="24"/>
    </location>
</feature>
<evidence type="ECO:0000259" key="3">
    <source>
        <dbReference type="PROSITE" id="PS50056"/>
    </source>
</evidence>
<dbReference type="EMBL" id="CACVBS010000013">
    <property type="protein sequence ID" value="CAA7259261.1"/>
    <property type="molecule type" value="Genomic_DNA"/>
</dbReference>
<dbReference type="InterPro" id="IPR057023">
    <property type="entry name" value="PTP-SAK"/>
</dbReference>
<feature type="domain" description="Tyrosine specific protein phosphatases" evidence="3">
    <location>
        <begin position="364"/>
        <end position="447"/>
    </location>
</feature>
<sequence length="483" mass="53068">MRGSGEQRRVGGRMGRNKSKRNSHTRAITHLSMSLHLPQLASQHHNSAYARAKFGPAGAPVQYQPLSQALPLHFADLRARQLQAAHHPPWFPADPAPRPRSIQDELQAAIAEPLPAAQPHPPSVKTSLTHPINISFIIPPDLVALISSHALLASSPAAPTLLEIPHCFSLDRLSILRDARLQQQLPPPPPVPLLAKHPHFRTRSNIADALHAAISTGIVSQDPQPEPAFLASLSLSLSMTTVPLPLSFQKPHDSDLSLYSRNSPYASSFTIGNLLLSSCPGKKVRLDGPVKGRSGVCRDLQTDMMRMKQLGVSCIVCCLDDSELDFLGAPWPEYERCAKNNRIDVLRLPTPEGLPPVSTSHLDDYLVDLINRYTLRGIPILVHCRGGVGRAGVIACCWMIRLGLCGWVEDTPLTKNPADFADTANPNPSPESVAFVERVIGLVRRRRSLKAVETYEQVKFLVDYVDHLRQRWQGAPVQAVPSY</sequence>
<comment type="caution">
    <text evidence="4">The sequence shown here is derived from an EMBL/GenBank/DDBJ whole genome shotgun (WGS) entry which is preliminary data.</text>
</comment>
<accession>A0A8S0VWE9</accession>
<dbReference type="SUPFAM" id="SSF52799">
    <property type="entry name" value="(Phosphotyrosine protein) phosphatases II"/>
    <property type="match status" value="1"/>
</dbReference>